<reference evidence="2 3" key="1">
    <citation type="journal article" date="2016" name="Genome Announc.">
        <title>First Complete Genome Sequence of a Subdivision 6 Acidobacterium Strain.</title>
        <authorList>
            <person name="Huang S."/>
            <person name="Vieira S."/>
            <person name="Bunk B."/>
            <person name="Riedel T."/>
            <person name="Sproer C."/>
            <person name="Overmann J."/>
        </authorList>
    </citation>
    <scope>NUCLEOTIDE SEQUENCE [LARGE SCALE GENOMIC DNA]</scope>
    <source>
        <strain evidence="3">DSM 100886 HEG_-6_39</strain>
    </source>
</reference>
<dbReference type="AlphaFoldDB" id="A0A143PQM4"/>
<reference evidence="3" key="2">
    <citation type="submission" date="2016-04" db="EMBL/GenBank/DDBJ databases">
        <title>First Complete Genome Sequence of a Subdivision 6 Acidobacterium.</title>
        <authorList>
            <person name="Huang S."/>
            <person name="Vieira S."/>
            <person name="Bunk B."/>
            <person name="Riedel T."/>
            <person name="Sproeer C."/>
            <person name="Overmann J."/>
        </authorList>
    </citation>
    <scope>NUCLEOTIDE SEQUENCE [LARGE SCALE GENOMIC DNA]</scope>
    <source>
        <strain evidence="3">DSM 100886 HEG_-6_39</strain>
    </source>
</reference>
<feature type="region of interest" description="Disordered" evidence="1">
    <location>
        <begin position="133"/>
        <end position="154"/>
    </location>
</feature>
<dbReference type="STRING" id="1855912.LuPra_03648"/>
<organism evidence="2 3">
    <name type="scientific">Luteitalea pratensis</name>
    <dbReference type="NCBI Taxonomy" id="1855912"/>
    <lineage>
        <taxon>Bacteria</taxon>
        <taxon>Pseudomonadati</taxon>
        <taxon>Acidobacteriota</taxon>
        <taxon>Vicinamibacteria</taxon>
        <taxon>Vicinamibacterales</taxon>
        <taxon>Vicinamibacteraceae</taxon>
        <taxon>Luteitalea</taxon>
    </lineage>
</organism>
<proteinExistence type="predicted"/>
<dbReference type="EMBL" id="CP015136">
    <property type="protein sequence ID" value="AMY10418.1"/>
    <property type="molecule type" value="Genomic_DNA"/>
</dbReference>
<gene>
    <name evidence="2" type="ORF">LuPra_03648</name>
</gene>
<dbReference type="KEGG" id="abac:LuPra_03648"/>
<keyword evidence="3" id="KW-1185">Reference proteome</keyword>
<evidence type="ECO:0000256" key="1">
    <source>
        <dbReference type="SAM" id="MobiDB-lite"/>
    </source>
</evidence>
<accession>A0A143PQM4</accession>
<dbReference type="Proteomes" id="UP000076079">
    <property type="component" value="Chromosome"/>
</dbReference>
<evidence type="ECO:0000313" key="2">
    <source>
        <dbReference type="EMBL" id="AMY10418.1"/>
    </source>
</evidence>
<evidence type="ECO:0000313" key="3">
    <source>
        <dbReference type="Proteomes" id="UP000076079"/>
    </source>
</evidence>
<name>A0A143PQM4_LUTPR</name>
<protein>
    <submittedName>
        <fullName evidence="2">Uncharacterized protein</fullName>
    </submittedName>
</protein>
<dbReference type="RefSeq" id="WP_110172059.1">
    <property type="nucleotide sequence ID" value="NZ_CP015136.1"/>
</dbReference>
<sequence>MTIPMLVMTSILLLATGVILLVATRLVRALRHTVELEQRVVRLQEGINLLTDTTETGFRQVATEIERLSTASAASSPFAKATADKRAAAPAATPARPTAVRLRAAARRGRTVKEIAVAERVSEGEVRLRLSLADAGASGRSRKTTESGRASLRA</sequence>